<dbReference type="Proteomes" id="UP000439986">
    <property type="component" value="Unassembled WGS sequence"/>
</dbReference>
<evidence type="ECO:0000256" key="5">
    <source>
        <dbReference type="PROSITE-ProRule" id="PRU00335"/>
    </source>
</evidence>
<dbReference type="InterPro" id="IPR001647">
    <property type="entry name" value="HTH_TetR"/>
</dbReference>
<evidence type="ECO:0000256" key="4">
    <source>
        <dbReference type="ARBA" id="ARBA00023163"/>
    </source>
</evidence>
<protein>
    <submittedName>
        <fullName evidence="7">TetR family transcriptional regulator</fullName>
    </submittedName>
</protein>
<dbReference type="InterPro" id="IPR009057">
    <property type="entry name" value="Homeodomain-like_sf"/>
</dbReference>
<dbReference type="AlphaFoldDB" id="A0A844CVY3"/>
<evidence type="ECO:0000256" key="3">
    <source>
        <dbReference type="ARBA" id="ARBA00023125"/>
    </source>
</evidence>
<evidence type="ECO:0000313" key="7">
    <source>
        <dbReference type="EMBL" id="MRW84957.1"/>
    </source>
</evidence>
<comment type="caution">
    <text evidence="7">The sequence shown here is derived from an EMBL/GenBank/DDBJ whole genome shotgun (WGS) entry which is preliminary data.</text>
</comment>
<dbReference type="Pfam" id="PF00440">
    <property type="entry name" value="TetR_N"/>
    <property type="match status" value="1"/>
</dbReference>
<sequence>MEGRRERKRRETRTRICDAAMSLFVQNGYAAVTVDEIAEAADISKRTFFAYFPAKEDVVTAWQDKFNEPLAAAIAEGPEGETPFQALERAMLATLAASATPQAFAVDALVRATPALAARAAQKYVLLEERVSAVLHVRYPDQSLLSLKLLAMIVIGALRIGAEEGRSSGMHADDILPFSRNIFATLREQLGKL</sequence>
<keyword evidence="2" id="KW-0805">Transcription regulation</keyword>
<dbReference type="EMBL" id="WKJL01000008">
    <property type="protein sequence ID" value="MRW84957.1"/>
    <property type="molecule type" value="Genomic_DNA"/>
</dbReference>
<keyword evidence="8" id="KW-1185">Reference proteome</keyword>
<accession>A0A844CVY3</accession>
<reference evidence="7 8" key="1">
    <citation type="submission" date="2019-11" db="EMBL/GenBank/DDBJ databases">
        <title>Novel species isolated from a subtropical stream in China.</title>
        <authorList>
            <person name="Lu H."/>
        </authorList>
    </citation>
    <scope>NUCLEOTIDE SEQUENCE [LARGE SCALE GENOMIC DNA]</scope>
    <source>
        <strain evidence="7 8">FT26W</strain>
    </source>
</reference>
<dbReference type="PROSITE" id="PS50977">
    <property type="entry name" value="HTH_TETR_2"/>
    <property type="match status" value="1"/>
</dbReference>
<keyword evidence="3 5" id="KW-0238">DNA-binding</keyword>
<dbReference type="GO" id="GO:0000976">
    <property type="term" value="F:transcription cis-regulatory region binding"/>
    <property type="evidence" value="ECO:0007669"/>
    <property type="project" value="TreeGrafter"/>
</dbReference>
<dbReference type="PANTHER" id="PTHR30055:SF238">
    <property type="entry name" value="MYCOFACTOCIN BIOSYNTHESIS TRANSCRIPTIONAL REGULATOR MFTR-RELATED"/>
    <property type="match status" value="1"/>
</dbReference>
<dbReference type="RefSeq" id="WP_154358009.1">
    <property type="nucleotide sequence ID" value="NZ_WKJL01000008.1"/>
</dbReference>
<dbReference type="InterPro" id="IPR050109">
    <property type="entry name" value="HTH-type_TetR-like_transc_reg"/>
</dbReference>
<dbReference type="Gene3D" id="1.10.357.10">
    <property type="entry name" value="Tetracycline Repressor, domain 2"/>
    <property type="match status" value="1"/>
</dbReference>
<keyword evidence="1" id="KW-0678">Repressor</keyword>
<dbReference type="GO" id="GO:0003700">
    <property type="term" value="F:DNA-binding transcription factor activity"/>
    <property type="evidence" value="ECO:0007669"/>
    <property type="project" value="TreeGrafter"/>
</dbReference>
<dbReference type="SUPFAM" id="SSF46689">
    <property type="entry name" value="Homeodomain-like"/>
    <property type="match status" value="1"/>
</dbReference>
<dbReference type="PANTHER" id="PTHR30055">
    <property type="entry name" value="HTH-TYPE TRANSCRIPTIONAL REGULATOR RUTR"/>
    <property type="match status" value="1"/>
</dbReference>
<dbReference type="PROSITE" id="PS01081">
    <property type="entry name" value="HTH_TETR_1"/>
    <property type="match status" value="1"/>
</dbReference>
<evidence type="ECO:0000259" key="6">
    <source>
        <dbReference type="PROSITE" id="PS50977"/>
    </source>
</evidence>
<keyword evidence="4" id="KW-0804">Transcription</keyword>
<organism evidence="7 8">
    <name type="scientific">Duganella aquatilis</name>
    <dbReference type="NCBI Taxonomy" id="2666082"/>
    <lineage>
        <taxon>Bacteria</taxon>
        <taxon>Pseudomonadati</taxon>
        <taxon>Pseudomonadota</taxon>
        <taxon>Betaproteobacteria</taxon>
        <taxon>Burkholderiales</taxon>
        <taxon>Oxalobacteraceae</taxon>
        <taxon>Telluria group</taxon>
        <taxon>Duganella</taxon>
    </lineage>
</organism>
<evidence type="ECO:0000256" key="1">
    <source>
        <dbReference type="ARBA" id="ARBA00022491"/>
    </source>
</evidence>
<name>A0A844CVY3_9BURK</name>
<evidence type="ECO:0000313" key="8">
    <source>
        <dbReference type="Proteomes" id="UP000439986"/>
    </source>
</evidence>
<feature type="domain" description="HTH tetR-type" evidence="6">
    <location>
        <begin position="10"/>
        <end position="70"/>
    </location>
</feature>
<gene>
    <name evidence="7" type="ORF">GJ698_12790</name>
</gene>
<dbReference type="InterPro" id="IPR023772">
    <property type="entry name" value="DNA-bd_HTH_TetR-type_CS"/>
</dbReference>
<dbReference type="PRINTS" id="PR00455">
    <property type="entry name" value="HTHTETR"/>
</dbReference>
<feature type="DNA-binding region" description="H-T-H motif" evidence="5">
    <location>
        <begin position="33"/>
        <end position="52"/>
    </location>
</feature>
<proteinExistence type="predicted"/>
<dbReference type="Gene3D" id="1.10.10.60">
    <property type="entry name" value="Homeodomain-like"/>
    <property type="match status" value="1"/>
</dbReference>
<evidence type="ECO:0000256" key="2">
    <source>
        <dbReference type="ARBA" id="ARBA00023015"/>
    </source>
</evidence>